<dbReference type="Gene3D" id="3.30.110.10">
    <property type="entry name" value="Translation initiation factor 3 (IF-3), C-terminal domain"/>
    <property type="match status" value="1"/>
</dbReference>
<name>A0ABD1F670_HYPHA</name>
<sequence length="240" mass="27435">MFANRIKNCLQKTWLKYPATDIAKLTVNSLFLSYNSLLVQNKTNIAAENPKSVAEFPRKKTTPIPKITLLSGEDISLSTLEEAQKIAKRRDLKLVKILDLDTKTQRPVYKLMSGAEYHAEDLKQRERKKLEKQNNQVKGEKVLIVGQNISEHDLNVHINKISKWLAKKYEVRMIINGNIENMSKAEEVYAFLEKSITGIGRMVQKRQKGSDIKFQVIPPKESKQTKDGENDNNGKNESPL</sequence>
<evidence type="ECO:0000256" key="4">
    <source>
        <dbReference type="SAM" id="MobiDB-lite"/>
    </source>
</evidence>
<comment type="similarity">
    <text evidence="1">Belongs to the IF-3 family.</text>
</comment>
<evidence type="ECO:0000313" key="6">
    <source>
        <dbReference type="Proteomes" id="UP001566132"/>
    </source>
</evidence>
<dbReference type="PANTHER" id="PTHR10938">
    <property type="entry name" value="TRANSLATION INITIATION FACTOR IF-3"/>
    <property type="match status" value="1"/>
</dbReference>
<feature type="region of interest" description="Disordered" evidence="4">
    <location>
        <begin position="209"/>
        <end position="240"/>
    </location>
</feature>
<accession>A0ABD1F670</accession>
<reference evidence="5 6" key="1">
    <citation type="submission" date="2024-05" db="EMBL/GenBank/DDBJ databases">
        <title>Genetic variation in Jamaican populations of the coffee berry borer (Hypothenemus hampei).</title>
        <authorList>
            <person name="Errbii M."/>
            <person name="Myrie A."/>
        </authorList>
    </citation>
    <scope>NUCLEOTIDE SEQUENCE [LARGE SCALE GENOMIC DNA]</scope>
    <source>
        <strain evidence="5">JA-Hopewell-2020-01-JO</strain>
        <tissue evidence="5">Whole body</tissue>
    </source>
</reference>
<dbReference type="SUPFAM" id="SSF55200">
    <property type="entry name" value="Translation initiation factor IF3, C-terminal domain"/>
    <property type="match status" value="1"/>
</dbReference>
<gene>
    <name evidence="5" type="ORF">ABEB36_002559</name>
</gene>
<dbReference type="InterPro" id="IPR036788">
    <property type="entry name" value="T_IF-3_C_sf"/>
</dbReference>
<keyword evidence="3" id="KW-0648">Protein biosynthesis</keyword>
<proteinExistence type="inferred from homology"/>
<dbReference type="AlphaFoldDB" id="A0ABD1F670"/>
<evidence type="ECO:0000256" key="3">
    <source>
        <dbReference type="ARBA" id="ARBA00022917"/>
    </source>
</evidence>
<evidence type="ECO:0000256" key="2">
    <source>
        <dbReference type="ARBA" id="ARBA00022540"/>
    </source>
</evidence>
<dbReference type="EMBL" id="JBDJPC010000002">
    <property type="protein sequence ID" value="KAL1513090.1"/>
    <property type="molecule type" value="Genomic_DNA"/>
</dbReference>
<feature type="compositionally biased region" description="Basic and acidic residues" evidence="4">
    <location>
        <begin position="220"/>
        <end position="234"/>
    </location>
</feature>
<keyword evidence="2" id="KW-0396">Initiation factor</keyword>
<evidence type="ECO:0008006" key="7">
    <source>
        <dbReference type="Google" id="ProtNLM"/>
    </source>
</evidence>
<evidence type="ECO:0000256" key="1">
    <source>
        <dbReference type="ARBA" id="ARBA00005439"/>
    </source>
</evidence>
<protein>
    <recommendedName>
        <fullName evidence="7">Translation initiation factor IF-3, mitochondrial</fullName>
    </recommendedName>
</protein>
<dbReference type="InterPro" id="IPR001288">
    <property type="entry name" value="Translation_initiation_fac_3"/>
</dbReference>
<organism evidence="5 6">
    <name type="scientific">Hypothenemus hampei</name>
    <name type="common">Coffee berry borer</name>
    <dbReference type="NCBI Taxonomy" id="57062"/>
    <lineage>
        <taxon>Eukaryota</taxon>
        <taxon>Metazoa</taxon>
        <taxon>Ecdysozoa</taxon>
        <taxon>Arthropoda</taxon>
        <taxon>Hexapoda</taxon>
        <taxon>Insecta</taxon>
        <taxon>Pterygota</taxon>
        <taxon>Neoptera</taxon>
        <taxon>Endopterygota</taxon>
        <taxon>Coleoptera</taxon>
        <taxon>Polyphaga</taxon>
        <taxon>Cucujiformia</taxon>
        <taxon>Curculionidae</taxon>
        <taxon>Scolytinae</taxon>
        <taxon>Hypothenemus</taxon>
    </lineage>
</organism>
<dbReference type="Proteomes" id="UP001566132">
    <property type="component" value="Unassembled WGS sequence"/>
</dbReference>
<dbReference type="PANTHER" id="PTHR10938:SF0">
    <property type="entry name" value="TRANSLATION INITIATION FACTOR IF-3, MITOCHONDRIAL"/>
    <property type="match status" value="1"/>
</dbReference>
<keyword evidence="6" id="KW-1185">Reference proteome</keyword>
<comment type="caution">
    <text evidence="5">The sequence shown here is derived from an EMBL/GenBank/DDBJ whole genome shotgun (WGS) entry which is preliminary data.</text>
</comment>
<dbReference type="GO" id="GO:0003743">
    <property type="term" value="F:translation initiation factor activity"/>
    <property type="evidence" value="ECO:0007669"/>
    <property type="project" value="UniProtKB-KW"/>
</dbReference>
<evidence type="ECO:0000313" key="5">
    <source>
        <dbReference type="EMBL" id="KAL1513090.1"/>
    </source>
</evidence>